<dbReference type="EMBL" id="JACRSY010000003">
    <property type="protein sequence ID" value="MBC8578492.1"/>
    <property type="molecule type" value="Genomic_DNA"/>
</dbReference>
<dbReference type="Gene3D" id="3.10.620.30">
    <property type="match status" value="1"/>
</dbReference>
<comment type="caution">
    <text evidence="2">The sequence shown here is derived from an EMBL/GenBank/DDBJ whole genome shotgun (WGS) entry which is preliminary data.</text>
</comment>
<sequence>MFSANRAFQIEERFEELIPLLGDKKVEILEGLKSCSEDEGLAMKFLYTTMPLSDMACYSFEVFLDYAKHGLYLWERDAWHIPEDIFLNYVLHHRINEEEIMPCRSFFYNQLKDRVVGKSTQESILEVNYWCSEEATYQSTDERTVAPLTVYKSAYGRCGEESTFTVSALRSVGIPARQVYAPRWSHCDDNHAWVEVWCEGEWYFLGACEPEEILNKGWFTSASSRAMLIHSRWFDFIAPTDEEEIEHKGMATLLNQLQRYALTKKLTVKVVDHKGKAVSHARVDFEVLNYAEFYPVASVWTNEVGEASLITGLGSLHLHVSKEEQSADILINTKDVDCINIDLSQSVIRDEWIELEVIAPLDASIHTQQPTYSQKFKGKNRCSEATQKRLEKVASFQNKDEVLDIARGNAEEIVYFKLAEVKKEAEVWKDKLLGVLTQKDYRDCKGEVLIEHLNYAVTYAKCYEEPIFIQYVLSPRVALEPLTAYRQFIHSYYSQEEKAKMVQNPKYIWQHIEETIETDDTREYPNLITTPVGCLQIKRGSEVSKKILFVAICRTLGIPARLHTIDGKVEYYTNGTFEAIETEALKNSICILRSREETWTYFQNWSIAKLHKGQYQSLNLSQLQWEDGELALNLEPGVYRLITSNRLPNGNIFAKVMYIGLKASESKTVQLELKEAKLSDMLEHIALPDFELKDQNKKVIKGLELSQYAKHLWIWIEESKEPTEHILNEIYEKKELFKTIERQIIFVMRDQTALEDPTLRKVLNALENISIYYDSFEENINTLARRMYVDPDKLPLIIVTDENNQGIYATSGYNVGTADMLLRIFGS</sequence>
<organism evidence="2 3">
    <name type="scientific">Zhenhengia yiwuensis</name>
    <dbReference type="NCBI Taxonomy" id="2763666"/>
    <lineage>
        <taxon>Bacteria</taxon>
        <taxon>Bacillati</taxon>
        <taxon>Bacillota</taxon>
        <taxon>Clostridia</taxon>
        <taxon>Lachnospirales</taxon>
        <taxon>Lachnospiraceae</taxon>
        <taxon>Zhenhengia</taxon>
    </lineage>
</organism>
<reference evidence="2" key="1">
    <citation type="submission" date="2020-08" db="EMBL/GenBank/DDBJ databases">
        <title>Genome public.</title>
        <authorList>
            <person name="Liu C."/>
            <person name="Sun Q."/>
        </authorList>
    </citation>
    <scope>NUCLEOTIDE SEQUENCE</scope>
    <source>
        <strain evidence="2">NSJ-12</strain>
    </source>
</reference>
<dbReference type="PANTHER" id="PTHR35532">
    <property type="entry name" value="SIMILAR TO POLYHYDROXYALKANOATE DEPOLYMERASE"/>
    <property type="match status" value="1"/>
</dbReference>
<name>A0A926EHV1_9FIRM</name>
<feature type="domain" description="Transglutaminase-like" evidence="1">
    <location>
        <begin position="150"/>
        <end position="209"/>
    </location>
</feature>
<dbReference type="RefSeq" id="WP_249331476.1">
    <property type="nucleotide sequence ID" value="NZ_JACRSY010000003.1"/>
</dbReference>
<dbReference type="Gene3D" id="2.60.40.1120">
    <property type="entry name" value="Carboxypeptidase-like, regulatory domain"/>
    <property type="match status" value="1"/>
</dbReference>
<accession>A0A926EHV1</accession>
<dbReference type="SUPFAM" id="SSF54001">
    <property type="entry name" value="Cysteine proteinases"/>
    <property type="match status" value="2"/>
</dbReference>
<keyword evidence="3" id="KW-1185">Reference proteome</keyword>
<proteinExistence type="predicted"/>
<protein>
    <submittedName>
        <fullName evidence="2">Transglutaminase domain-containing protein</fullName>
    </submittedName>
</protein>
<dbReference type="Proteomes" id="UP000655830">
    <property type="component" value="Unassembled WGS sequence"/>
</dbReference>
<dbReference type="InterPro" id="IPR002931">
    <property type="entry name" value="Transglutaminase-like"/>
</dbReference>
<evidence type="ECO:0000313" key="2">
    <source>
        <dbReference type="EMBL" id="MBC8578492.1"/>
    </source>
</evidence>
<gene>
    <name evidence="2" type="ORF">H8718_02950</name>
</gene>
<dbReference type="Pfam" id="PF01841">
    <property type="entry name" value="Transglut_core"/>
    <property type="match status" value="2"/>
</dbReference>
<evidence type="ECO:0000313" key="3">
    <source>
        <dbReference type="Proteomes" id="UP000655830"/>
    </source>
</evidence>
<dbReference type="AlphaFoldDB" id="A0A926EHV1"/>
<dbReference type="InterPro" id="IPR038765">
    <property type="entry name" value="Papain-like_cys_pep_sf"/>
</dbReference>
<dbReference type="SMART" id="SM00460">
    <property type="entry name" value="TGc"/>
    <property type="match status" value="1"/>
</dbReference>
<evidence type="ECO:0000259" key="1">
    <source>
        <dbReference type="SMART" id="SM00460"/>
    </source>
</evidence>
<dbReference type="PANTHER" id="PTHR35532:SF5">
    <property type="entry name" value="CARBOHYDRATE-BINDING DOMAIN-CONTAINING PROTEIN"/>
    <property type="match status" value="1"/>
</dbReference>